<dbReference type="AlphaFoldDB" id="A0A1E4TN29"/>
<name>A0A1E4TN29_PACTA</name>
<accession>A0A1E4TN29</accession>
<protein>
    <submittedName>
        <fullName evidence="1">Uncharacterized protein</fullName>
    </submittedName>
</protein>
<evidence type="ECO:0000313" key="2">
    <source>
        <dbReference type="Proteomes" id="UP000094236"/>
    </source>
</evidence>
<proteinExistence type="predicted"/>
<dbReference type="EMBL" id="KV454018">
    <property type="protein sequence ID" value="ODV93141.1"/>
    <property type="molecule type" value="Genomic_DNA"/>
</dbReference>
<reference evidence="2" key="1">
    <citation type="submission" date="2016-05" db="EMBL/GenBank/DDBJ databases">
        <title>Comparative genomics of biotechnologically important yeasts.</title>
        <authorList>
            <consortium name="DOE Joint Genome Institute"/>
            <person name="Riley R."/>
            <person name="Haridas S."/>
            <person name="Wolfe K.H."/>
            <person name="Lopes M.R."/>
            <person name="Hittinger C.T."/>
            <person name="Goker M."/>
            <person name="Salamov A."/>
            <person name="Wisecaver J."/>
            <person name="Long T.M."/>
            <person name="Aerts A.L."/>
            <person name="Barry K."/>
            <person name="Choi C."/>
            <person name="Clum A."/>
            <person name="Coughlan A.Y."/>
            <person name="Deshpande S."/>
            <person name="Douglass A.P."/>
            <person name="Hanson S.J."/>
            <person name="Klenk H.-P."/>
            <person name="Labutti K."/>
            <person name="Lapidus A."/>
            <person name="Lindquist E."/>
            <person name="Lipzen A."/>
            <person name="Meier-Kolthoff J.P."/>
            <person name="Ohm R.A."/>
            <person name="Otillar R.P."/>
            <person name="Pangilinan J."/>
            <person name="Peng Y."/>
            <person name="Rokas A."/>
            <person name="Rosa C.A."/>
            <person name="Scheuner C."/>
            <person name="Sibirny A.A."/>
            <person name="Slot J.C."/>
            <person name="Stielow J.B."/>
            <person name="Sun H."/>
            <person name="Kurtzman C.P."/>
            <person name="Blackwell M."/>
            <person name="Grigoriev I.V."/>
            <person name="Jeffries T.W."/>
        </authorList>
    </citation>
    <scope>NUCLEOTIDE SEQUENCE [LARGE SCALE GENOMIC DNA]</scope>
    <source>
        <strain evidence="2">NRRL Y-2460</strain>
    </source>
</reference>
<dbReference type="Proteomes" id="UP000094236">
    <property type="component" value="Unassembled WGS sequence"/>
</dbReference>
<keyword evidence="2" id="KW-1185">Reference proteome</keyword>
<gene>
    <name evidence="1" type="ORF">PACTADRAFT_51770</name>
</gene>
<organism evidence="1 2">
    <name type="scientific">Pachysolen tannophilus NRRL Y-2460</name>
    <dbReference type="NCBI Taxonomy" id="669874"/>
    <lineage>
        <taxon>Eukaryota</taxon>
        <taxon>Fungi</taxon>
        <taxon>Dikarya</taxon>
        <taxon>Ascomycota</taxon>
        <taxon>Saccharomycotina</taxon>
        <taxon>Pichiomycetes</taxon>
        <taxon>Pachysolenaceae</taxon>
        <taxon>Pachysolen</taxon>
    </lineage>
</organism>
<evidence type="ECO:0000313" key="1">
    <source>
        <dbReference type="EMBL" id="ODV93141.1"/>
    </source>
</evidence>
<sequence>MEIDILKNKLQTKELQLGNEKTCHETQELETNFAALKVQTSKPANQDDTGKNAEYESNGFTKENKIINSVIDKELLVYKPETKIDPSAGRKKWCGLCEKPGHDSIDCESF</sequence>
<dbReference type="OrthoDB" id="3998134at2759"/>